<evidence type="ECO:0000256" key="5">
    <source>
        <dbReference type="ARBA" id="ARBA00023004"/>
    </source>
</evidence>
<dbReference type="GO" id="GO:0020037">
    <property type="term" value="F:heme binding"/>
    <property type="evidence" value="ECO:0007669"/>
    <property type="project" value="InterPro"/>
</dbReference>
<dbReference type="CDD" id="cd11058">
    <property type="entry name" value="CYP60B-like"/>
    <property type="match status" value="1"/>
</dbReference>
<accession>N4UYZ8</accession>
<reference evidence="9" key="1">
    <citation type="submission" date="2012-09" db="EMBL/GenBank/DDBJ databases">
        <title>Genome sequencing and comparative transcriptomics of race 1 and race 4 of banana pathogen: Fusarium oxysporum f. sp. cubense.</title>
        <authorList>
            <person name="Fang X."/>
            <person name="Huang J."/>
        </authorList>
    </citation>
    <scope>NUCLEOTIDE SEQUENCE [LARGE SCALE GENOMIC DNA]</scope>
    <source>
        <strain evidence="9">race 1</strain>
    </source>
</reference>
<dbReference type="GO" id="GO:0016705">
    <property type="term" value="F:oxidoreductase activity, acting on paired donors, with incorporation or reduction of molecular oxygen"/>
    <property type="evidence" value="ECO:0007669"/>
    <property type="project" value="InterPro"/>
</dbReference>
<dbReference type="AlphaFoldDB" id="N4UYZ8"/>
<feature type="binding site" description="axial binding residue" evidence="6">
    <location>
        <position position="567"/>
    </location>
    <ligand>
        <name>heme</name>
        <dbReference type="ChEBI" id="CHEBI:30413"/>
    </ligand>
    <ligandPart>
        <name>Fe</name>
        <dbReference type="ChEBI" id="CHEBI:18248"/>
    </ligandPart>
</feature>
<dbReference type="EMBL" id="KB729968">
    <property type="protein sequence ID" value="ENH75380.1"/>
    <property type="molecule type" value="Genomic_DNA"/>
</dbReference>
<keyword evidence="5 6" id="KW-0408">Iron</keyword>
<organism evidence="8 9">
    <name type="scientific">Fusarium oxysporum f. sp. cubense (strain race 1)</name>
    <name type="common">Panama disease fungus</name>
    <dbReference type="NCBI Taxonomy" id="1229664"/>
    <lineage>
        <taxon>Eukaryota</taxon>
        <taxon>Fungi</taxon>
        <taxon>Dikarya</taxon>
        <taxon>Ascomycota</taxon>
        <taxon>Pezizomycotina</taxon>
        <taxon>Sordariomycetes</taxon>
        <taxon>Hypocreomycetidae</taxon>
        <taxon>Hypocreales</taxon>
        <taxon>Nectriaceae</taxon>
        <taxon>Fusarium</taxon>
        <taxon>Fusarium oxysporum species complex</taxon>
    </lineage>
</organism>
<evidence type="ECO:0000256" key="6">
    <source>
        <dbReference type="PIRSR" id="PIRSR602401-1"/>
    </source>
</evidence>
<keyword evidence="7" id="KW-0503">Monooxygenase</keyword>
<dbReference type="InterPro" id="IPR050121">
    <property type="entry name" value="Cytochrome_P450_monoxygenase"/>
</dbReference>
<reference evidence="9" key="2">
    <citation type="journal article" date="2014" name="PLoS ONE">
        <title>Genome and Transcriptome Analysis of the Fungal Pathogen Fusarium oxysporum f. sp. cubense Causing Banana Vascular Wilt Disease.</title>
        <authorList>
            <person name="Guo L."/>
            <person name="Han L."/>
            <person name="Yang L."/>
            <person name="Zeng H."/>
            <person name="Fan D."/>
            <person name="Zhu Y."/>
            <person name="Feng Y."/>
            <person name="Wang G."/>
            <person name="Peng C."/>
            <person name="Jiang X."/>
            <person name="Zhou D."/>
            <person name="Ni P."/>
            <person name="Liang C."/>
            <person name="Liu L."/>
            <person name="Wang J."/>
            <person name="Mao C."/>
            <person name="Fang X."/>
            <person name="Peng M."/>
            <person name="Huang J."/>
        </authorList>
    </citation>
    <scope>NUCLEOTIDE SEQUENCE [LARGE SCALE GENOMIC DNA]</scope>
    <source>
        <strain evidence="9">race 1</strain>
    </source>
</reference>
<dbReference type="VEuPathDB" id="FungiDB:FOC1_g10002936"/>
<dbReference type="Pfam" id="PF00067">
    <property type="entry name" value="p450"/>
    <property type="match status" value="1"/>
</dbReference>
<dbReference type="HOGENOM" id="CLU_001570_14_11_1"/>
<protein>
    <submittedName>
        <fullName evidence="8">Isotrichodermin C-15 hydroxylase</fullName>
    </submittedName>
</protein>
<dbReference type="InterPro" id="IPR017972">
    <property type="entry name" value="Cyt_P450_CS"/>
</dbReference>
<dbReference type="GO" id="GO:0004497">
    <property type="term" value="F:monooxygenase activity"/>
    <property type="evidence" value="ECO:0007669"/>
    <property type="project" value="UniProtKB-KW"/>
</dbReference>
<dbReference type="InterPro" id="IPR002401">
    <property type="entry name" value="Cyt_P450_E_grp-I"/>
</dbReference>
<dbReference type="SUPFAM" id="SSF48264">
    <property type="entry name" value="Cytochrome P450"/>
    <property type="match status" value="1"/>
</dbReference>
<dbReference type="PROSITE" id="PS00086">
    <property type="entry name" value="CYTOCHROME_P450"/>
    <property type="match status" value="1"/>
</dbReference>
<evidence type="ECO:0000256" key="2">
    <source>
        <dbReference type="ARBA" id="ARBA00010617"/>
    </source>
</evidence>
<gene>
    <name evidence="8" type="ORF">FOC1_g10002936</name>
</gene>
<dbReference type="OrthoDB" id="1470350at2759"/>
<dbReference type="Gene3D" id="1.10.630.10">
    <property type="entry name" value="Cytochrome P450"/>
    <property type="match status" value="1"/>
</dbReference>
<dbReference type="PANTHER" id="PTHR24305">
    <property type="entry name" value="CYTOCHROME P450"/>
    <property type="match status" value="1"/>
</dbReference>
<evidence type="ECO:0000256" key="4">
    <source>
        <dbReference type="ARBA" id="ARBA00022723"/>
    </source>
</evidence>
<evidence type="ECO:0000256" key="1">
    <source>
        <dbReference type="ARBA" id="ARBA00001971"/>
    </source>
</evidence>
<dbReference type="PANTHER" id="PTHR24305:SF210">
    <property type="entry name" value="CYTOCHROME P450 MONOOXYGENASE ASQL-RELATED"/>
    <property type="match status" value="1"/>
</dbReference>
<comment type="cofactor">
    <cofactor evidence="1 6">
        <name>heme</name>
        <dbReference type="ChEBI" id="CHEBI:30413"/>
    </cofactor>
</comment>
<keyword evidence="4 6" id="KW-0479">Metal-binding</keyword>
<dbReference type="OMA" id="THDERNF"/>
<keyword evidence="3 6" id="KW-0349">Heme</keyword>
<evidence type="ECO:0000313" key="9">
    <source>
        <dbReference type="Proteomes" id="UP000016928"/>
    </source>
</evidence>
<dbReference type="Proteomes" id="UP000016928">
    <property type="component" value="Unassembled WGS sequence"/>
</dbReference>
<dbReference type="PRINTS" id="PR00385">
    <property type="entry name" value="P450"/>
</dbReference>
<dbReference type="InterPro" id="IPR001128">
    <property type="entry name" value="Cyt_P450"/>
</dbReference>
<sequence>MPVDIATNLQQENQQLKQAISCEFDDQRLLQITTESEALPSHPENPSLWTRMTVPSKESRLVVRNYRLLDCLQKLQEPRKDIWAKVSGQFRQDLSKIIYSVSVATYVLCQESRSDAQGLNELVNQLGVQLSLVEAAINKAHGLRNIFVSWIIGVIIYRLYFHPLAKFPGPKIAACSEFWFLRSWASGYYVQNIGDLHRKYGDVVRTASNELSFRSPVALRDIYNHVSKDRPTFLKSDTLYTVDPSVTRPDIVFTRDPQDHRLQRRSLAHAFSAKALRDNEESVQFHVKLLLERLGQNAGPGTGGANMSEVFNWLTFDVIESQGDLTFGESFDSLNQWRPSEWVTWLLGFISSLTFLPFINRFKIPMTLVVSVMPSYLKEKIDIHTTEKIKKRIGMGNSREREDFFAYILRKESDNLDLVHLREQAKVLMIAGSETTANLLAATTYYLLKNPDKLANLQAEVRSAFSARDEITGDAVAHLPYLNGVIEEGLRIFPPVPFGPPRVCTGATIDGHHVPKGVVVSVDGFATTHDERNFIRPDEFLPERWIGEGFGDRKEASKPFSLGPRGCLGINLAYMEARVTMASLVWKYDWEFVNQDLDWLADVRLHLLWEKPKLMVRYHPRDEVATT</sequence>
<evidence type="ECO:0000256" key="3">
    <source>
        <dbReference type="ARBA" id="ARBA00022617"/>
    </source>
</evidence>
<dbReference type="STRING" id="1229664.N4UYZ8"/>
<dbReference type="PRINTS" id="PR00463">
    <property type="entry name" value="EP450I"/>
</dbReference>
<name>N4UYZ8_FUSC1</name>
<keyword evidence="7" id="KW-0560">Oxidoreductase</keyword>
<evidence type="ECO:0000313" key="8">
    <source>
        <dbReference type="EMBL" id="ENH75380.1"/>
    </source>
</evidence>
<dbReference type="GO" id="GO:0005506">
    <property type="term" value="F:iron ion binding"/>
    <property type="evidence" value="ECO:0007669"/>
    <property type="project" value="InterPro"/>
</dbReference>
<evidence type="ECO:0000256" key="7">
    <source>
        <dbReference type="RuleBase" id="RU000461"/>
    </source>
</evidence>
<proteinExistence type="inferred from homology"/>
<comment type="similarity">
    <text evidence="2 7">Belongs to the cytochrome P450 family.</text>
</comment>
<dbReference type="InterPro" id="IPR036396">
    <property type="entry name" value="Cyt_P450_sf"/>
</dbReference>